<dbReference type="PANTHER" id="PTHR23079">
    <property type="entry name" value="RNA-DEPENDENT RNA POLYMERASE"/>
    <property type="match status" value="1"/>
</dbReference>
<dbReference type="Proteomes" id="UP000813385">
    <property type="component" value="Unassembled WGS sequence"/>
</dbReference>
<reference evidence="4" key="1">
    <citation type="journal article" date="2021" name="Nat. Commun.">
        <title>Genetic determinants of endophytism in the Arabidopsis root mycobiome.</title>
        <authorList>
            <person name="Mesny F."/>
            <person name="Miyauchi S."/>
            <person name="Thiergart T."/>
            <person name="Pickel B."/>
            <person name="Atanasova L."/>
            <person name="Karlsson M."/>
            <person name="Huettel B."/>
            <person name="Barry K.W."/>
            <person name="Haridas S."/>
            <person name="Chen C."/>
            <person name="Bauer D."/>
            <person name="Andreopoulos W."/>
            <person name="Pangilinan J."/>
            <person name="LaButti K."/>
            <person name="Riley R."/>
            <person name="Lipzen A."/>
            <person name="Clum A."/>
            <person name="Drula E."/>
            <person name="Henrissat B."/>
            <person name="Kohler A."/>
            <person name="Grigoriev I.V."/>
            <person name="Martin F.M."/>
            <person name="Hacquard S."/>
        </authorList>
    </citation>
    <scope>NUCLEOTIDE SEQUENCE</scope>
    <source>
        <strain evidence="4">MPI-CAGE-AT-0016</strain>
    </source>
</reference>
<accession>A0A8K0TGP9</accession>
<feature type="compositionally biased region" description="Acidic residues" evidence="2">
    <location>
        <begin position="1264"/>
        <end position="1282"/>
    </location>
</feature>
<feature type="domain" description="RDRP core" evidence="3">
    <location>
        <begin position="418"/>
        <end position="1074"/>
    </location>
</feature>
<dbReference type="Pfam" id="PF05183">
    <property type="entry name" value="RdRP"/>
    <property type="match status" value="1"/>
</dbReference>
<dbReference type="GO" id="GO:0003968">
    <property type="term" value="F:RNA-directed RNA polymerase activity"/>
    <property type="evidence" value="ECO:0007669"/>
    <property type="project" value="UniProtKB-KW"/>
</dbReference>
<evidence type="ECO:0000259" key="3">
    <source>
        <dbReference type="Pfam" id="PF05183"/>
    </source>
</evidence>
<keyword evidence="1 4" id="KW-0696">RNA-directed RNA polymerase</keyword>
<feature type="region of interest" description="Disordered" evidence="2">
    <location>
        <begin position="1260"/>
        <end position="1282"/>
    </location>
</feature>
<dbReference type="OrthoDB" id="10055769at2759"/>
<sequence length="1282" mass="145274">MRIPSSAPQTPTSRHSDDFDQIIRNLNRHFNLGIVVVDITQSPLRRRAIIDQAGPTAKLSEGIRSHLHRHFWKDKLLLDEILARFRSEASDLYPGHGIPNDGQAEQLRELLLDILKEPPPETRSFQQAMAYSAVSTASRRSPKRSSDSDDSHSQSPRKAKNSHDHDIDDSPLPKLAWTKELSVRSADTTPAGSQSSHIPEDARQHRREAAPSANTSRSTLVPEVFSASEDEGDDLPGSQSTVEASPEERQRPVDDFPSSSPSPHHPGEDVVKGMVNEFSQSFREAQQNPRPVPDTPLLTPAQQALDDRLQSIWPPLPPCLNHAPLGVCWEFTRIALFCKVSMETLKDMKYSEAWLDQTELRKSLRLHPTFGGKTLPEKSSDEAWKASLSTFQEANSKVISLAVNLSWSTQNTGPLFDVSLQPLKLDQGHRLGRRFGADRFLDLNIPSPIDRKASPAAVRKIDGAPDVITRWVFNGKQFFAGRQWSAFYNRGWQKKERKSPSDDEVTLNFERVYCFAEDGNSFDKARGVPSEKEATQLGRRNKMKLSEMLDWAFPLSDPKNAAQPALKLYSRIALNLSKTWSAFDLEPDQIRHRATDIISPTGKVMNDGIARMSTGLARRIQEEMGLEDLPSAFQGRFGSAKGLWICDTKDRSDDIWIETYPSQRKWECDYVDVNHRTFEVKAFSRPPKPADVNMQFIVVLDAQAVDTLAMKRTLAAIMESWLDEKLRKQRSAMEDPREFSLWLHENYFQTYRPDRMKAGVDFLGGLPNKDAEKCHFLLAGGFHPMKLKLLNDLCWKLVEQDANRLQQTLKLRIPRSTYAFMAIDFEGILQPGEVHFGFSSNFKTDVGNETLLHGFDVLVARAPAHFPSDIQRVRAVFRPELAGFTDVIIFPSTGDVPLADLLSGGDYDGDQAWVCWDPNIVNNFRNAEPPEPVDFEQMGILRKEKGTLADLVASERGDMDAAVDRFLFNGCRFNMGEQLLGMCTKLKERLCYKNYSINDPKIVKLSSLLSALVDQGKQGIVFTHDDLIRFKAMFELILKSSDLPAYWQIKSTTTRNTSYSKPTDHVLDFLRFSVAEPKIEKAMAEFHEWRIADSKNYDMCLTRPVHELEAHKSLHLISIHKYLKKDLEQLFEKWRQRVGTWGTERFDEKVRSLYEAWRAIKPKADSRASDHGRLFFGAAEEADEDPYGRWTMFKASTTFREYYRNHETFTWTMAGRQLQRIKATAGGEVPESVTVVMPVYAVLRPDRGLVAGAAVARAGREDGTEVGEVDWDEETGTQLDDA</sequence>
<evidence type="ECO:0000313" key="5">
    <source>
        <dbReference type="Proteomes" id="UP000813385"/>
    </source>
</evidence>
<dbReference type="EMBL" id="JAGPXD010000004">
    <property type="protein sequence ID" value="KAH7359228.1"/>
    <property type="molecule type" value="Genomic_DNA"/>
</dbReference>
<dbReference type="GO" id="GO:0030422">
    <property type="term" value="P:siRNA processing"/>
    <property type="evidence" value="ECO:0007669"/>
    <property type="project" value="TreeGrafter"/>
</dbReference>
<feature type="region of interest" description="Disordered" evidence="2">
    <location>
        <begin position="121"/>
        <end position="270"/>
    </location>
</feature>
<organism evidence="4 5">
    <name type="scientific">Plectosphaerella cucumerina</name>
    <dbReference type="NCBI Taxonomy" id="40658"/>
    <lineage>
        <taxon>Eukaryota</taxon>
        <taxon>Fungi</taxon>
        <taxon>Dikarya</taxon>
        <taxon>Ascomycota</taxon>
        <taxon>Pezizomycotina</taxon>
        <taxon>Sordariomycetes</taxon>
        <taxon>Hypocreomycetidae</taxon>
        <taxon>Glomerellales</taxon>
        <taxon>Plectosphaerellaceae</taxon>
        <taxon>Plectosphaerella</taxon>
    </lineage>
</organism>
<comment type="caution">
    <text evidence="4">The sequence shown here is derived from an EMBL/GenBank/DDBJ whole genome shotgun (WGS) entry which is preliminary data.</text>
</comment>
<dbReference type="InterPro" id="IPR057596">
    <property type="entry name" value="RDRP_core"/>
</dbReference>
<feature type="compositionally biased region" description="Basic and acidic residues" evidence="2">
    <location>
        <begin position="198"/>
        <end position="209"/>
    </location>
</feature>
<comment type="catalytic activity">
    <reaction evidence="1">
        <text>RNA(n) + a ribonucleoside 5'-triphosphate = RNA(n+1) + diphosphate</text>
        <dbReference type="Rhea" id="RHEA:21248"/>
        <dbReference type="Rhea" id="RHEA-COMP:14527"/>
        <dbReference type="Rhea" id="RHEA-COMP:17342"/>
        <dbReference type="ChEBI" id="CHEBI:33019"/>
        <dbReference type="ChEBI" id="CHEBI:61557"/>
        <dbReference type="ChEBI" id="CHEBI:140395"/>
        <dbReference type="EC" id="2.7.7.48"/>
    </reaction>
</comment>
<dbReference type="EC" id="2.7.7.48" evidence="1"/>
<keyword evidence="1" id="KW-0808">Transferase</keyword>
<dbReference type="InterPro" id="IPR007855">
    <property type="entry name" value="RDRP"/>
</dbReference>
<gene>
    <name evidence="4" type="ORF">B0T11DRAFT_286013</name>
</gene>
<dbReference type="GO" id="GO:0031380">
    <property type="term" value="C:nuclear RNA-directed RNA polymerase complex"/>
    <property type="evidence" value="ECO:0007669"/>
    <property type="project" value="TreeGrafter"/>
</dbReference>
<evidence type="ECO:0000256" key="2">
    <source>
        <dbReference type="SAM" id="MobiDB-lite"/>
    </source>
</evidence>
<keyword evidence="1" id="KW-0694">RNA-binding</keyword>
<evidence type="ECO:0000256" key="1">
    <source>
        <dbReference type="RuleBase" id="RU363098"/>
    </source>
</evidence>
<dbReference type="Gene3D" id="1.10.8.790">
    <property type="entry name" value="RNA-dependent RNA polymerase, slab domain, helical subdomain-like"/>
    <property type="match status" value="1"/>
</dbReference>
<dbReference type="PANTHER" id="PTHR23079:SF14">
    <property type="entry name" value="RNA-DEPENDENT RNA POLYMERASE"/>
    <property type="match status" value="1"/>
</dbReference>
<proteinExistence type="inferred from homology"/>
<comment type="similarity">
    <text evidence="1">Belongs to the RdRP family.</text>
</comment>
<protein>
    <recommendedName>
        <fullName evidence="1">RNA-dependent RNA polymerase</fullName>
        <ecNumber evidence="1">2.7.7.48</ecNumber>
    </recommendedName>
</protein>
<keyword evidence="1" id="KW-0548">Nucleotidyltransferase</keyword>
<feature type="compositionally biased region" description="Polar residues" evidence="2">
    <location>
        <begin position="123"/>
        <end position="137"/>
    </location>
</feature>
<evidence type="ECO:0000313" key="4">
    <source>
        <dbReference type="EMBL" id="KAH7359228.1"/>
    </source>
</evidence>
<feature type="compositionally biased region" description="Polar residues" evidence="2">
    <location>
        <begin position="185"/>
        <end position="197"/>
    </location>
</feature>
<dbReference type="GO" id="GO:0003723">
    <property type="term" value="F:RNA binding"/>
    <property type="evidence" value="ECO:0007669"/>
    <property type="project" value="UniProtKB-KW"/>
</dbReference>
<keyword evidence="5" id="KW-1185">Reference proteome</keyword>
<name>A0A8K0TGP9_9PEZI</name>